<reference evidence="1" key="1">
    <citation type="submission" date="2021-02" db="EMBL/GenBank/DDBJ databases">
        <authorList>
            <person name="Dougan E. K."/>
            <person name="Rhodes N."/>
            <person name="Thang M."/>
            <person name="Chan C."/>
        </authorList>
    </citation>
    <scope>NUCLEOTIDE SEQUENCE</scope>
</reference>
<evidence type="ECO:0000313" key="2">
    <source>
        <dbReference type="Proteomes" id="UP000601435"/>
    </source>
</evidence>
<dbReference type="OrthoDB" id="419507at2759"/>
<gene>
    <name evidence="1" type="ORF">SNEC2469_LOCUS34002</name>
</gene>
<dbReference type="EMBL" id="CAJNJA010092152">
    <property type="protein sequence ID" value="CAE7940719.1"/>
    <property type="molecule type" value="Genomic_DNA"/>
</dbReference>
<proteinExistence type="predicted"/>
<dbReference type="AlphaFoldDB" id="A0A813CAA9"/>
<protein>
    <submittedName>
        <fullName evidence="1">Uncharacterized protein</fullName>
    </submittedName>
</protein>
<evidence type="ECO:0000313" key="1">
    <source>
        <dbReference type="EMBL" id="CAE7940719.1"/>
    </source>
</evidence>
<name>A0A813CAA9_9DINO</name>
<sequence>PTTCRDVEGWTDLSDYPCAEYVQHGWCTSTGAKGPNWADAWGEFDDYWRNGYAAPQACCACGGGQVHSVVGAWQVLHGACTIVDNCIQSPNYPANYSSNGRCAIVTNSSFMAPLQLVDFSTELFYDILTINNMKFSGLRKPSGNSAVVYRDPTKAKHKNYRFMGHAGFGGRRIGGFVERLPVHGFGDGACIGSVFRL</sequence>
<keyword evidence="2" id="KW-1185">Reference proteome</keyword>
<organism evidence="1 2">
    <name type="scientific">Symbiodinium necroappetens</name>
    <dbReference type="NCBI Taxonomy" id="1628268"/>
    <lineage>
        <taxon>Eukaryota</taxon>
        <taxon>Sar</taxon>
        <taxon>Alveolata</taxon>
        <taxon>Dinophyceae</taxon>
        <taxon>Suessiales</taxon>
        <taxon>Symbiodiniaceae</taxon>
        <taxon>Symbiodinium</taxon>
    </lineage>
</organism>
<dbReference type="SUPFAM" id="SSF49854">
    <property type="entry name" value="Spermadhesin, CUB domain"/>
    <property type="match status" value="1"/>
</dbReference>
<comment type="caution">
    <text evidence="1">The sequence shown here is derived from an EMBL/GenBank/DDBJ whole genome shotgun (WGS) entry which is preliminary data.</text>
</comment>
<feature type="non-terminal residue" evidence="1">
    <location>
        <position position="1"/>
    </location>
</feature>
<accession>A0A813CAA9</accession>
<dbReference type="InterPro" id="IPR035914">
    <property type="entry name" value="Sperma_CUB_dom_sf"/>
</dbReference>
<dbReference type="Proteomes" id="UP000601435">
    <property type="component" value="Unassembled WGS sequence"/>
</dbReference>